<evidence type="ECO:0000256" key="5">
    <source>
        <dbReference type="ARBA" id="ARBA00022967"/>
    </source>
</evidence>
<dbReference type="SUPFAM" id="SSF52540">
    <property type="entry name" value="P-loop containing nucleoside triphosphate hydrolases"/>
    <property type="match status" value="1"/>
</dbReference>
<dbReference type="Gene3D" id="3.40.50.300">
    <property type="entry name" value="P-loop containing nucleotide triphosphate hydrolases"/>
    <property type="match status" value="1"/>
</dbReference>
<dbReference type="PANTHER" id="PTHR42781">
    <property type="entry name" value="SPERMIDINE/PUTRESCINE IMPORT ATP-BINDING PROTEIN POTA"/>
    <property type="match status" value="1"/>
</dbReference>
<keyword evidence="5 7" id="KW-1278">Translocase</keyword>
<dbReference type="InterPro" id="IPR013611">
    <property type="entry name" value="Transp-assoc_OB_typ2"/>
</dbReference>
<proteinExistence type="inferred from homology"/>
<dbReference type="Proteomes" id="UP000244446">
    <property type="component" value="Unassembled WGS sequence"/>
</dbReference>
<evidence type="ECO:0000256" key="7">
    <source>
        <dbReference type="RuleBase" id="RU364083"/>
    </source>
</evidence>
<dbReference type="SUPFAM" id="SSF50331">
    <property type="entry name" value="MOP-like"/>
    <property type="match status" value="1"/>
</dbReference>
<dbReference type="InterPro" id="IPR027417">
    <property type="entry name" value="P-loop_NTPase"/>
</dbReference>
<comment type="similarity">
    <text evidence="7">Belongs to the ABC transporter superfamily. Spermidine/putrescine importer (TC 3.A.1.11.1) family.</text>
</comment>
<dbReference type="InterPro" id="IPR050093">
    <property type="entry name" value="ABC_SmlMolc_Importer"/>
</dbReference>
<keyword evidence="2 7" id="KW-1003">Cell membrane</keyword>
<sequence>MGGAPAHGHPGPHDRRGSENLTTKPDALPITVRGVTKTYGRVRALDDVSLDVKSGEFLTLLGPSGSGKTTLLMVLAGFTRPDKGSLKFGEDEMIRTAPHLRGVGMVFQNYALFPHMTVAGNVGYPLRLRGTPKAEMADRIERALDLVQLGGYGKRGIEQLSGGQKQRVALARSIVFEPRILLMDEPLSALDKKLRDRMQIELRHLHEQLGMTTVYVTHDQREALTMSDRIAVVNHGRIMQLAAPQQLYDRPENKFVADFIGDSSFLPVTRNGAGVTFGDMAIRMDGAVPDADALLLMIRPERARLLNGETPDDTNIFEATVTELVYQGESYLLYARLKDGSEIAVRGAIREGTYQNLPRAGDTARLGLHRADTVVIAGEDA</sequence>
<dbReference type="FunFam" id="3.40.50.300:FF:000133">
    <property type="entry name" value="Spermidine/putrescine import ATP-binding protein PotA"/>
    <property type="match status" value="1"/>
</dbReference>
<feature type="region of interest" description="Disordered" evidence="8">
    <location>
        <begin position="1"/>
        <end position="27"/>
    </location>
</feature>
<dbReference type="GO" id="GO:0015417">
    <property type="term" value="F:ABC-type polyamine transporter activity"/>
    <property type="evidence" value="ECO:0007669"/>
    <property type="project" value="UniProtKB-EC"/>
</dbReference>
<evidence type="ECO:0000256" key="3">
    <source>
        <dbReference type="ARBA" id="ARBA00022741"/>
    </source>
</evidence>
<comment type="function">
    <text evidence="7">Part of the ABC transporter complex PotABCD involved in spermidine/putrescine import. Responsible for energy coupling to the transport system.</text>
</comment>
<keyword evidence="1 7" id="KW-0813">Transport</keyword>
<dbReference type="GO" id="GO:0005524">
    <property type="term" value="F:ATP binding"/>
    <property type="evidence" value="ECO:0007669"/>
    <property type="project" value="UniProtKB-KW"/>
</dbReference>
<dbReference type="GO" id="GO:0016887">
    <property type="term" value="F:ATP hydrolysis activity"/>
    <property type="evidence" value="ECO:0007669"/>
    <property type="project" value="InterPro"/>
</dbReference>
<dbReference type="GO" id="GO:0015847">
    <property type="term" value="P:putrescine transport"/>
    <property type="evidence" value="ECO:0007669"/>
    <property type="project" value="UniProtKB-ARBA"/>
</dbReference>
<dbReference type="OrthoDB" id="9802264at2"/>
<organism evidence="10 11">
    <name type="scientific">Pelagivirga sediminicola</name>
    <dbReference type="NCBI Taxonomy" id="2170575"/>
    <lineage>
        <taxon>Bacteria</taxon>
        <taxon>Pseudomonadati</taxon>
        <taxon>Pseudomonadota</taxon>
        <taxon>Alphaproteobacteria</taxon>
        <taxon>Rhodobacterales</taxon>
        <taxon>Paracoccaceae</taxon>
        <taxon>Pelagivirga</taxon>
    </lineage>
</organism>
<dbReference type="NCBIfam" id="TIGR01187">
    <property type="entry name" value="potA"/>
    <property type="match status" value="1"/>
</dbReference>
<evidence type="ECO:0000256" key="2">
    <source>
        <dbReference type="ARBA" id="ARBA00022475"/>
    </source>
</evidence>
<dbReference type="EMBL" id="QCYH01000011">
    <property type="protein sequence ID" value="PVA09104.1"/>
    <property type="molecule type" value="Genomic_DNA"/>
</dbReference>
<evidence type="ECO:0000256" key="6">
    <source>
        <dbReference type="ARBA" id="ARBA00023136"/>
    </source>
</evidence>
<dbReference type="InterPro" id="IPR008995">
    <property type="entry name" value="Mo/tungstate-bd_C_term_dom"/>
</dbReference>
<gene>
    <name evidence="7" type="primary">potA</name>
    <name evidence="10" type="ORF">DC366_15405</name>
</gene>
<name>A0A2T7G3U6_9RHOB</name>
<dbReference type="SMART" id="SM00382">
    <property type="entry name" value="AAA"/>
    <property type="match status" value="1"/>
</dbReference>
<dbReference type="InterPro" id="IPR003439">
    <property type="entry name" value="ABC_transporter-like_ATP-bd"/>
</dbReference>
<keyword evidence="11" id="KW-1185">Reference proteome</keyword>
<keyword evidence="4 7" id="KW-0067">ATP-binding</keyword>
<dbReference type="Gene3D" id="2.40.50.100">
    <property type="match status" value="1"/>
</dbReference>
<evidence type="ECO:0000256" key="4">
    <source>
        <dbReference type="ARBA" id="ARBA00022840"/>
    </source>
</evidence>
<evidence type="ECO:0000256" key="8">
    <source>
        <dbReference type="SAM" id="MobiDB-lite"/>
    </source>
</evidence>
<dbReference type="InterPro" id="IPR005893">
    <property type="entry name" value="PotA-like"/>
</dbReference>
<comment type="caution">
    <text evidence="10">The sequence shown here is derived from an EMBL/GenBank/DDBJ whole genome shotgun (WGS) entry which is preliminary data.</text>
</comment>
<dbReference type="PROSITE" id="PS50893">
    <property type="entry name" value="ABC_TRANSPORTER_2"/>
    <property type="match status" value="1"/>
</dbReference>
<dbReference type="InterPro" id="IPR017871">
    <property type="entry name" value="ABC_transporter-like_CS"/>
</dbReference>
<dbReference type="PANTHER" id="PTHR42781:SF4">
    <property type="entry name" value="SPERMIDINE_PUTRESCINE IMPORT ATP-BINDING PROTEIN POTA"/>
    <property type="match status" value="1"/>
</dbReference>
<dbReference type="AlphaFoldDB" id="A0A2T7G3U6"/>
<protein>
    <recommendedName>
        <fullName evidence="7">Spermidine/putrescine import ATP-binding protein PotA</fullName>
        <ecNumber evidence="7">7.6.2.11</ecNumber>
    </recommendedName>
</protein>
<dbReference type="Pfam" id="PF00005">
    <property type="entry name" value="ABC_tran"/>
    <property type="match status" value="1"/>
</dbReference>
<keyword evidence="3 7" id="KW-0547">Nucleotide-binding</keyword>
<evidence type="ECO:0000259" key="9">
    <source>
        <dbReference type="PROSITE" id="PS50893"/>
    </source>
</evidence>
<keyword evidence="6 7" id="KW-0472">Membrane</keyword>
<evidence type="ECO:0000313" key="10">
    <source>
        <dbReference type="EMBL" id="PVA09104.1"/>
    </source>
</evidence>
<dbReference type="InterPro" id="IPR003593">
    <property type="entry name" value="AAA+_ATPase"/>
</dbReference>
<dbReference type="GO" id="GO:0043190">
    <property type="term" value="C:ATP-binding cassette (ABC) transporter complex"/>
    <property type="evidence" value="ECO:0007669"/>
    <property type="project" value="InterPro"/>
</dbReference>
<comment type="subunit">
    <text evidence="7">The complex is composed of two ATP-binding proteins (PotA), two transmembrane proteins (PotB and PotC) and a solute-binding protein (PotD).</text>
</comment>
<dbReference type="PROSITE" id="PS00211">
    <property type="entry name" value="ABC_TRANSPORTER_1"/>
    <property type="match status" value="1"/>
</dbReference>
<evidence type="ECO:0000256" key="1">
    <source>
        <dbReference type="ARBA" id="ARBA00022448"/>
    </source>
</evidence>
<dbReference type="EC" id="7.6.2.11" evidence="7"/>
<feature type="domain" description="ABC transporter" evidence="9">
    <location>
        <begin position="30"/>
        <end position="260"/>
    </location>
</feature>
<evidence type="ECO:0000313" key="11">
    <source>
        <dbReference type="Proteomes" id="UP000244446"/>
    </source>
</evidence>
<dbReference type="Pfam" id="PF08402">
    <property type="entry name" value="TOBE_2"/>
    <property type="match status" value="1"/>
</dbReference>
<comment type="catalytic activity">
    <reaction evidence="7">
        <text>ATP + H2O + polyamine-[polyamine-binding protein]Side 1 = ADP + phosphate + polyamineSide 2 + [polyamine-binding protein]Side 1.</text>
        <dbReference type="EC" id="7.6.2.11"/>
    </reaction>
</comment>
<accession>A0A2T7G3U6</accession>
<reference evidence="10 11" key="1">
    <citation type="submission" date="2018-04" db="EMBL/GenBank/DDBJ databases">
        <title>Pelagivirga bohaiensis gen. nov., sp. nov., a bacterium isolated from the Bohai Sea.</title>
        <authorList>
            <person name="Ji X."/>
        </authorList>
    </citation>
    <scope>NUCLEOTIDE SEQUENCE [LARGE SCALE GENOMIC DNA]</scope>
    <source>
        <strain evidence="10 11">BH-SD19</strain>
    </source>
</reference>